<feature type="transmembrane region" description="Helical" evidence="1">
    <location>
        <begin position="7"/>
        <end position="24"/>
    </location>
</feature>
<protein>
    <submittedName>
        <fullName evidence="2">Uncharacterized protein</fullName>
    </submittedName>
</protein>
<keyword evidence="1" id="KW-1133">Transmembrane helix</keyword>
<gene>
    <name evidence="2" type="ORF">ABT58_17145</name>
</gene>
<evidence type="ECO:0000313" key="3">
    <source>
        <dbReference type="Proteomes" id="UP000036426"/>
    </source>
</evidence>
<evidence type="ECO:0000313" key="2">
    <source>
        <dbReference type="EMBL" id="KLU99563.1"/>
    </source>
</evidence>
<accession>A0A0J1GJ65</accession>
<reference evidence="2 3" key="1">
    <citation type="submission" date="2015-05" db="EMBL/GenBank/DDBJ databases">
        <title>Photobacterium galathea sp. nov.</title>
        <authorList>
            <person name="Machado H."/>
            <person name="Gram L."/>
        </authorList>
    </citation>
    <scope>NUCLEOTIDE SEQUENCE [LARGE SCALE GENOMIC DNA]</scope>
    <source>
        <strain evidence="2 3">DSM 25995</strain>
    </source>
</reference>
<name>A0A0J1GJ65_9GAMM</name>
<dbReference type="EMBL" id="LDOV01000030">
    <property type="protein sequence ID" value="KLU99563.1"/>
    <property type="molecule type" value="Genomic_DNA"/>
</dbReference>
<keyword evidence="3" id="KW-1185">Reference proteome</keyword>
<keyword evidence="1" id="KW-0472">Membrane</keyword>
<keyword evidence="1" id="KW-0812">Transmembrane</keyword>
<dbReference type="AlphaFoldDB" id="A0A0J1GJ65"/>
<comment type="caution">
    <text evidence="2">The sequence shown here is derived from an EMBL/GenBank/DDBJ whole genome shotgun (WGS) entry which is preliminary data.</text>
</comment>
<evidence type="ECO:0000256" key="1">
    <source>
        <dbReference type="SAM" id="Phobius"/>
    </source>
</evidence>
<organism evidence="2 3">
    <name type="scientific">Photobacterium aphoticum</name>
    <dbReference type="NCBI Taxonomy" id="754436"/>
    <lineage>
        <taxon>Bacteria</taxon>
        <taxon>Pseudomonadati</taxon>
        <taxon>Pseudomonadota</taxon>
        <taxon>Gammaproteobacteria</taxon>
        <taxon>Vibrionales</taxon>
        <taxon>Vibrionaceae</taxon>
        <taxon>Photobacterium</taxon>
    </lineage>
</organism>
<proteinExistence type="predicted"/>
<dbReference type="PATRIC" id="fig|754436.4.peg.3633"/>
<dbReference type="Proteomes" id="UP000036426">
    <property type="component" value="Unassembled WGS sequence"/>
</dbReference>
<dbReference type="OrthoDB" id="5882390at2"/>
<sequence length="113" mass="13056">MKNRKWIFAAILLIGGPSLLPFSLEVITLIELFGFLGLWTIYSSYAVYLVNHPRFKRGLCLATSWDFQPQMLFSLRDLKACPQLVFHMLPVQSVMVWTLNILFWGGVARCYII</sequence>
<dbReference type="RefSeq" id="WP_047875648.1">
    <property type="nucleotide sequence ID" value="NZ_BMYC01000012.1"/>
</dbReference>